<sequence length="281" mass="30080">MLPFAPAAVVVRSTARVHLLSTWDEGVPPEITRQDLYGLSWNPANLMDSLASIPGLRESARVGIDGLTPMFAGLISQLTGSAELVDADSILAAARRIKMAEEITCLEVASAISESALGAMEDALWPGVTERDLLGVYYEQVARLGAPTAPSESVCFATPSRGPVWFRHLVSERPIGDGELVVLAPGALYTGYEAGLARTRVAGSRLRQGGRIWRRGALSAWTRCWAPAERATPGLTCIEPGGTPVIGSRRCRWLTGWGSVLNHRSSVWGVAATPCSTRAWC</sequence>
<proteinExistence type="predicted"/>
<evidence type="ECO:0000259" key="1">
    <source>
        <dbReference type="Pfam" id="PF00557"/>
    </source>
</evidence>
<name>A0A1V3WXM3_MYCKA</name>
<dbReference type="SUPFAM" id="SSF55920">
    <property type="entry name" value="Creatinase/aminopeptidase"/>
    <property type="match status" value="1"/>
</dbReference>
<organism evidence="2 3">
    <name type="scientific">Mycobacterium kansasii</name>
    <dbReference type="NCBI Taxonomy" id="1768"/>
    <lineage>
        <taxon>Bacteria</taxon>
        <taxon>Bacillati</taxon>
        <taxon>Actinomycetota</taxon>
        <taxon>Actinomycetes</taxon>
        <taxon>Mycobacteriales</taxon>
        <taxon>Mycobacteriaceae</taxon>
        <taxon>Mycobacterium</taxon>
    </lineage>
</organism>
<dbReference type="EMBL" id="MVBM01000005">
    <property type="protein sequence ID" value="OOK71714.1"/>
    <property type="molecule type" value="Genomic_DNA"/>
</dbReference>
<protein>
    <submittedName>
        <fullName evidence="2">Metallopeptidase M24 family protein</fullName>
    </submittedName>
</protein>
<comment type="caution">
    <text evidence="2">The sequence shown here is derived from an EMBL/GenBank/DDBJ whole genome shotgun (WGS) entry which is preliminary data.</text>
</comment>
<accession>A0A1V3WXM3</accession>
<dbReference type="Gene3D" id="3.90.230.10">
    <property type="entry name" value="Creatinase/methionine aminopeptidase superfamily"/>
    <property type="match status" value="1"/>
</dbReference>
<dbReference type="PANTHER" id="PTHR46112:SF8">
    <property type="entry name" value="CYTOPLASMIC PEPTIDASE PEPQ-RELATED"/>
    <property type="match status" value="1"/>
</dbReference>
<dbReference type="Pfam" id="PF00557">
    <property type="entry name" value="Peptidase_M24"/>
    <property type="match status" value="1"/>
</dbReference>
<reference evidence="2 3" key="1">
    <citation type="submission" date="2017-02" db="EMBL/GenBank/DDBJ databases">
        <title>Complete genome sequences of Mycobacterium kansasii strains isolated from rhesus macaques.</title>
        <authorList>
            <person name="Panda A."/>
            <person name="Nagaraj S."/>
            <person name="Zhao X."/>
            <person name="Tettelin H."/>
            <person name="Detolla L.J."/>
        </authorList>
    </citation>
    <scope>NUCLEOTIDE SEQUENCE [LARGE SCALE GENOMIC DNA]</scope>
    <source>
        <strain evidence="2 3">11-3813</strain>
    </source>
</reference>
<dbReference type="InterPro" id="IPR000994">
    <property type="entry name" value="Pept_M24"/>
</dbReference>
<dbReference type="Proteomes" id="UP000189229">
    <property type="component" value="Unassembled WGS sequence"/>
</dbReference>
<feature type="domain" description="Peptidase M24" evidence="1">
    <location>
        <begin position="105"/>
        <end position="203"/>
    </location>
</feature>
<dbReference type="InterPro" id="IPR036005">
    <property type="entry name" value="Creatinase/aminopeptidase-like"/>
</dbReference>
<evidence type="ECO:0000313" key="2">
    <source>
        <dbReference type="EMBL" id="OOK71714.1"/>
    </source>
</evidence>
<dbReference type="PANTHER" id="PTHR46112">
    <property type="entry name" value="AMINOPEPTIDASE"/>
    <property type="match status" value="1"/>
</dbReference>
<dbReference type="InterPro" id="IPR050659">
    <property type="entry name" value="Peptidase_M24B"/>
</dbReference>
<gene>
    <name evidence="2" type="ORF">BZL30_5600</name>
</gene>
<evidence type="ECO:0000313" key="3">
    <source>
        <dbReference type="Proteomes" id="UP000189229"/>
    </source>
</evidence>
<dbReference type="AlphaFoldDB" id="A0A1V3WXM3"/>